<feature type="region of interest" description="Disordered" evidence="1">
    <location>
        <begin position="1"/>
        <end position="113"/>
    </location>
</feature>
<protein>
    <submittedName>
        <fullName evidence="2">Uncharacterized protein</fullName>
    </submittedName>
</protein>
<reference evidence="2 3" key="1">
    <citation type="submission" date="2019-08" db="EMBL/GenBank/DDBJ databases">
        <title>In-depth cultivation of the pig gut microbiome towards novel bacterial diversity and tailored functional studies.</title>
        <authorList>
            <person name="Wylensek D."/>
            <person name="Hitch T.C.A."/>
            <person name="Clavel T."/>
        </authorList>
    </citation>
    <scope>NUCLEOTIDE SEQUENCE [LARGE SCALE GENOMIC DNA]</scope>
    <source>
        <strain evidence="2 3">BSM-380-WT-5A</strain>
    </source>
</reference>
<feature type="compositionally biased region" description="Polar residues" evidence="1">
    <location>
        <begin position="73"/>
        <end position="86"/>
    </location>
</feature>
<gene>
    <name evidence="2" type="ORF">FYJ57_10845</name>
</gene>
<keyword evidence="3" id="KW-1185">Reference proteome</keyword>
<name>A0A7X2P485_9FIRM</name>
<dbReference type="EMBL" id="VUMS01000020">
    <property type="protein sequence ID" value="MST67202.1"/>
    <property type="molecule type" value="Genomic_DNA"/>
</dbReference>
<sequence>MVISCAELSDGSTYTIHTGENSQEVTMEGLVYTDGEVTNTPGQSGGQKPQGGPMGDNSGDAGNLDNSDRPTLPQGQGNPPDTQNGERPQGDVPQGNPGDSSNEQTKEESDGQK</sequence>
<dbReference type="RefSeq" id="WP_205839961.1">
    <property type="nucleotide sequence ID" value="NZ_VUMS01000020.1"/>
</dbReference>
<evidence type="ECO:0000313" key="3">
    <source>
        <dbReference type="Proteomes" id="UP000440513"/>
    </source>
</evidence>
<accession>A0A7X2P485</accession>
<feature type="compositionally biased region" description="Gly residues" evidence="1">
    <location>
        <begin position="43"/>
        <end position="54"/>
    </location>
</feature>
<organism evidence="2 3">
    <name type="scientific">Oliverpabstia intestinalis</name>
    <dbReference type="NCBI Taxonomy" id="2606633"/>
    <lineage>
        <taxon>Bacteria</taxon>
        <taxon>Bacillati</taxon>
        <taxon>Bacillota</taxon>
        <taxon>Clostridia</taxon>
        <taxon>Lachnospirales</taxon>
        <taxon>Lachnospiraceae</taxon>
        <taxon>Oliverpabstia</taxon>
    </lineage>
</organism>
<proteinExistence type="predicted"/>
<evidence type="ECO:0000256" key="1">
    <source>
        <dbReference type="SAM" id="MobiDB-lite"/>
    </source>
</evidence>
<dbReference type="AlphaFoldDB" id="A0A7X2P485"/>
<dbReference type="Proteomes" id="UP000440513">
    <property type="component" value="Unassembled WGS sequence"/>
</dbReference>
<evidence type="ECO:0000313" key="2">
    <source>
        <dbReference type="EMBL" id="MST67202.1"/>
    </source>
</evidence>
<feature type="compositionally biased region" description="Basic and acidic residues" evidence="1">
    <location>
        <begin position="104"/>
        <end position="113"/>
    </location>
</feature>
<comment type="caution">
    <text evidence="2">The sequence shown here is derived from an EMBL/GenBank/DDBJ whole genome shotgun (WGS) entry which is preliminary data.</text>
</comment>
<feature type="compositionally biased region" description="Polar residues" evidence="1">
    <location>
        <begin position="10"/>
        <end position="25"/>
    </location>
</feature>